<sequence length="377" mass="42004">MPTATLSPSTLATPSSAADRLRQLGYDPDSLLAHFQSQGYVIVDGVLSSTSDSSLGLESLRSCAQEAIQLTRSGDWTARRVVGNAFPPFDRDNRDSWGVQHIMNPQLDAVAQRARLRGDDGHASTPSSSTPARSLSKTFQDFYSSSPLLDIASLLVGAPEERMQMELFNLLINPEAHSYFALSWHRDDIRPDVDEAEELQRLARPTYGVQFNTALYDDDCLFIVPGTHRRPRTAEERKANMAKAPPAIPIDGEGDDRRAELEKPDGGWEVDPPQTLRVRLKAGQTAFYSQRILHRASYLASRKRATLHACYGDIGDDEAGEAGGAERARNILQHGVEWMRDEEFGASLPPRLRPMWNNLIRTEKKWAEKDLGYSLDN</sequence>
<organism evidence="2 3">
    <name type="scientific">Pseudozyma flocculosa PF-1</name>
    <dbReference type="NCBI Taxonomy" id="1277687"/>
    <lineage>
        <taxon>Eukaryota</taxon>
        <taxon>Fungi</taxon>
        <taxon>Dikarya</taxon>
        <taxon>Basidiomycota</taxon>
        <taxon>Ustilaginomycotina</taxon>
        <taxon>Ustilaginomycetes</taxon>
        <taxon>Ustilaginales</taxon>
        <taxon>Ustilaginaceae</taxon>
        <taxon>Pseudozyma</taxon>
    </lineage>
</organism>
<dbReference type="PANTHER" id="PTHR40470:SF1">
    <property type="entry name" value="PHYTANOYL-COA DIOXYGENASE FAMILY PROTEIN (AFU_ORTHOLOGUE AFUA_2G15850)"/>
    <property type="match status" value="1"/>
</dbReference>
<dbReference type="Gene3D" id="2.60.120.620">
    <property type="entry name" value="q2cbj1_9rhob like domain"/>
    <property type="match status" value="1"/>
</dbReference>
<dbReference type="PANTHER" id="PTHR40470">
    <property type="entry name" value="PHYTANOYL-COA DIOXYGENASE FAMILY PROTEIN (AFU_ORTHOLOGUE AFUA_2G15850)"/>
    <property type="match status" value="1"/>
</dbReference>
<dbReference type="eggNOG" id="ENOG502RXJG">
    <property type="taxonomic scope" value="Eukaryota"/>
</dbReference>
<feature type="compositionally biased region" description="Low complexity" evidence="1">
    <location>
        <begin position="123"/>
        <end position="134"/>
    </location>
</feature>
<evidence type="ECO:0000313" key="3">
    <source>
        <dbReference type="Proteomes" id="UP000053664"/>
    </source>
</evidence>
<name>A0A061H2H4_9BASI</name>
<evidence type="ECO:0000256" key="1">
    <source>
        <dbReference type="SAM" id="MobiDB-lite"/>
    </source>
</evidence>
<dbReference type="HOGENOM" id="CLU_056749_0_0_1"/>
<reference evidence="2 3" key="1">
    <citation type="journal article" date="2013" name="Plant Cell">
        <title>The transition from a phytopathogenic smut ancestor to an anamorphic biocontrol agent deciphered by comparative whole-genome analysis.</title>
        <authorList>
            <person name="Lefebvre F."/>
            <person name="Joly D.L."/>
            <person name="Labbe C."/>
            <person name="Teichmann B."/>
            <person name="Linning R."/>
            <person name="Belzile F."/>
            <person name="Bakkeren G."/>
            <person name="Belanger R.R."/>
        </authorList>
    </citation>
    <scope>NUCLEOTIDE SEQUENCE [LARGE SCALE GENOMIC DNA]</scope>
    <source>
        <strain evidence="2 3">PF-1</strain>
    </source>
</reference>
<feature type="compositionally biased region" description="Basic and acidic residues" evidence="1">
    <location>
        <begin position="255"/>
        <end position="266"/>
    </location>
</feature>
<dbReference type="RefSeq" id="XP_007881293.1">
    <property type="nucleotide sequence ID" value="XM_007883102.1"/>
</dbReference>
<protein>
    <recommendedName>
        <fullName evidence="4">Phytanoyl-CoA dioxygenase</fullName>
    </recommendedName>
</protein>
<dbReference type="AlphaFoldDB" id="A0A061H2H4"/>
<gene>
    <name evidence="2" type="ORF">PFL1_05566</name>
</gene>
<proteinExistence type="predicted"/>
<dbReference type="EMBL" id="KE361642">
    <property type="protein sequence ID" value="EPQ26932.1"/>
    <property type="molecule type" value="Genomic_DNA"/>
</dbReference>
<accession>A0A061H2H4</accession>
<evidence type="ECO:0000313" key="2">
    <source>
        <dbReference type="EMBL" id="EPQ26932.1"/>
    </source>
</evidence>
<dbReference type="Pfam" id="PF05721">
    <property type="entry name" value="PhyH"/>
    <property type="match status" value="1"/>
</dbReference>
<dbReference type="GeneID" id="19319656"/>
<dbReference type="SUPFAM" id="SSF51197">
    <property type="entry name" value="Clavaminate synthase-like"/>
    <property type="match status" value="1"/>
</dbReference>
<evidence type="ECO:0008006" key="4">
    <source>
        <dbReference type="Google" id="ProtNLM"/>
    </source>
</evidence>
<dbReference type="InterPro" id="IPR008775">
    <property type="entry name" value="Phytyl_CoA_dOase-like"/>
</dbReference>
<feature type="region of interest" description="Disordered" evidence="1">
    <location>
        <begin position="245"/>
        <end position="272"/>
    </location>
</feature>
<dbReference type="KEGG" id="pfp:PFL1_05566"/>
<feature type="region of interest" description="Disordered" evidence="1">
    <location>
        <begin position="115"/>
        <end position="134"/>
    </location>
</feature>
<dbReference type="Proteomes" id="UP000053664">
    <property type="component" value="Unassembled WGS sequence"/>
</dbReference>
<dbReference type="OrthoDB" id="2106152at2759"/>